<gene>
    <name evidence="2" type="ORF">ACFPT7_20935</name>
</gene>
<organism evidence="2 3">
    <name type="scientific">Acidicapsa dinghuensis</name>
    <dbReference type="NCBI Taxonomy" id="2218256"/>
    <lineage>
        <taxon>Bacteria</taxon>
        <taxon>Pseudomonadati</taxon>
        <taxon>Acidobacteriota</taxon>
        <taxon>Terriglobia</taxon>
        <taxon>Terriglobales</taxon>
        <taxon>Acidobacteriaceae</taxon>
        <taxon>Acidicapsa</taxon>
    </lineage>
</organism>
<dbReference type="InterPro" id="IPR029441">
    <property type="entry name" value="Cass2"/>
</dbReference>
<dbReference type="InterPro" id="IPR011256">
    <property type="entry name" value="Reg_factor_effector_dom_sf"/>
</dbReference>
<dbReference type="SUPFAM" id="SSF55136">
    <property type="entry name" value="Probable bacterial effector-binding domain"/>
    <property type="match status" value="1"/>
</dbReference>
<dbReference type="InterPro" id="IPR053182">
    <property type="entry name" value="YobU-like_regulator"/>
</dbReference>
<dbReference type="EMBL" id="JBHSPH010000010">
    <property type="protein sequence ID" value="MFC5864787.1"/>
    <property type="molecule type" value="Genomic_DNA"/>
</dbReference>
<proteinExistence type="predicted"/>
<dbReference type="Gene3D" id="3.20.80.10">
    <property type="entry name" value="Regulatory factor, effector binding domain"/>
    <property type="match status" value="1"/>
</dbReference>
<comment type="caution">
    <text evidence="2">The sequence shown here is derived from an EMBL/GenBank/DDBJ whole genome shotgun (WGS) entry which is preliminary data.</text>
</comment>
<protein>
    <submittedName>
        <fullName evidence="2">GyrI-like domain-containing protein</fullName>
    </submittedName>
</protein>
<name>A0ABW1EKE8_9BACT</name>
<keyword evidence="3" id="KW-1185">Reference proteome</keyword>
<dbReference type="RefSeq" id="WP_263332546.1">
    <property type="nucleotide sequence ID" value="NZ_JAGSYH010000001.1"/>
</dbReference>
<reference evidence="3" key="1">
    <citation type="journal article" date="2019" name="Int. J. Syst. Evol. Microbiol.">
        <title>The Global Catalogue of Microorganisms (GCM) 10K type strain sequencing project: providing services to taxonomists for standard genome sequencing and annotation.</title>
        <authorList>
            <consortium name="The Broad Institute Genomics Platform"/>
            <consortium name="The Broad Institute Genome Sequencing Center for Infectious Disease"/>
            <person name="Wu L."/>
            <person name="Ma J."/>
        </authorList>
    </citation>
    <scope>NUCLEOTIDE SEQUENCE [LARGE SCALE GENOMIC DNA]</scope>
    <source>
        <strain evidence="3">JCM 4087</strain>
    </source>
</reference>
<feature type="domain" description="AraC effector-binding" evidence="1">
    <location>
        <begin position="32"/>
        <end position="191"/>
    </location>
</feature>
<accession>A0ABW1EKE8</accession>
<dbReference type="Proteomes" id="UP001596091">
    <property type="component" value="Unassembled WGS sequence"/>
</dbReference>
<dbReference type="Pfam" id="PF14526">
    <property type="entry name" value="Cass2"/>
    <property type="match status" value="1"/>
</dbReference>
<dbReference type="SMART" id="SM00871">
    <property type="entry name" value="AraC_E_bind"/>
    <property type="match status" value="1"/>
</dbReference>
<evidence type="ECO:0000313" key="3">
    <source>
        <dbReference type="Proteomes" id="UP001596091"/>
    </source>
</evidence>
<evidence type="ECO:0000313" key="2">
    <source>
        <dbReference type="EMBL" id="MFC5864787.1"/>
    </source>
</evidence>
<sequence length="196" mass="21689">MFASRVVIAGMLAMITGHISFFREESKTAMTPAAKITLSNPIYVAGYQVRTNNAREMSGQGEIGKLWGRFMQQNLAAHIPNRVGQTLIVVYSDYASDEKGDYSYLLGAPVSSVDAPPAGLTYRHIQPGTYAVIEMDKGDVTQIVPGAWRRIWAMTPEELGGRRAFTEDYEVYDQRSADPKNARVEIHLALRSANSD</sequence>
<dbReference type="PANTHER" id="PTHR36444:SF2">
    <property type="entry name" value="TRANSCRIPTIONAL REGULATOR PROTEIN YOBU-RELATED"/>
    <property type="match status" value="1"/>
</dbReference>
<evidence type="ECO:0000259" key="1">
    <source>
        <dbReference type="SMART" id="SM00871"/>
    </source>
</evidence>
<dbReference type="PANTHER" id="PTHR36444">
    <property type="entry name" value="TRANSCRIPTIONAL REGULATOR PROTEIN YOBU-RELATED"/>
    <property type="match status" value="1"/>
</dbReference>
<dbReference type="InterPro" id="IPR010499">
    <property type="entry name" value="AraC_E-bd"/>
</dbReference>